<name>A0ABX7K4W3_9PSED</name>
<gene>
    <name evidence="1" type="ORF">JTY93_27635</name>
</gene>
<protein>
    <submittedName>
        <fullName evidence="1">Uncharacterized protein</fullName>
    </submittedName>
</protein>
<organism evidence="1 2">
    <name type="scientific">Pseudomonas hygromyciniae</name>
    <dbReference type="NCBI Taxonomy" id="2812000"/>
    <lineage>
        <taxon>Bacteria</taxon>
        <taxon>Pseudomonadati</taxon>
        <taxon>Pseudomonadota</taxon>
        <taxon>Gammaproteobacteria</taxon>
        <taxon>Pseudomonadales</taxon>
        <taxon>Pseudomonadaceae</taxon>
        <taxon>Pseudomonas</taxon>
    </lineage>
</organism>
<keyword evidence="1" id="KW-0614">Plasmid</keyword>
<reference evidence="1 2" key="1">
    <citation type="submission" date="2021-02" db="EMBL/GenBank/DDBJ databases">
        <title>Genomic and phenotypic characterization of Pseudomonas hygromyciniae, a novel bacterial species discovered from a commercially purchased antibiotic vial.</title>
        <authorList>
            <person name="Turner T.L."/>
            <person name="Mitra S.D."/>
            <person name="Kochan T.J."/>
            <person name="Pincus N.B."/>
            <person name="Lebrun-Corbin M."/>
            <person name="Cheung B."/>
            <person name="Gatesy S.W."/>
            <person name="Afzal T."/>
            <person name="Ozer E.A."/>
            <person name="Hauser A.R."/>
        </authorList>
    </citation>
    <scope>NUCLEOTIDE SEQUENCE [LARGE SCALE GENOMIC DNA]</scope>
    <source>
        <strain evidence="1 2">SDM007</strain>
        <plasmid evidence="1 2">pSDM007</plasmid>
    </source>
</reference>
<sequence>MSDERFARLQQALIESAKQHLVELTGALALPSGADRNEGISSAWWQLTGLTQLVHFDSGLDEATKQELVAIDQLAIQATTKPADKALMATEADADIAAVLADPTTSHWLKHSLQQALPRDPVDAVNDAEWLFELLNKRCVEQLQDVAEAPPMNMEFRKADGSTIQIDITQASPVIELGGFKA</sequence>
<keyword evidence="2" id="KW-1185">Reference proteome</keyword>
<dbReference type="RefSeq" id="WP_205478548.1">
    <property type="nucleotide sequence ID" value="NZ_CP070507.1"/>
</dbReference>
<proteinExistence type="predicted"/>
<evidence type="ECO:0000313" key="1">
    <source>
        <dbReference type="EMBL" id="QSB42691.1"/>
    </source>
</evidence>
<dbReference type="Proteomes" id="UP000663249">
    <property type="component" value="Plasmid pSDM007"/>
</dbReference>
<dbReference type="EMBL" id="CP070507">
    <property type="protein sequence ID" value="QSB42691.1"/>
    <property type="molecule type" value="Genomic_DNA"/>
</dbReference>
<evidence type="ECO:0000313" key="2">
    <source>
        <dbReference type="Proteomes" id="UP000663249"/>
    </source>
</evidence>
<accession>A0ABX7K4W3</accession>
<geneLocation type="plasmid" evidence="1 2">
    <name>pSDM007</name>
</geneLocation>